<dbReference type="AlphaFoldDB" id="A0A2D2CY19"/>
<dbReference type="Gene3D" id="3.40.50.300">
    <property type="entry name" value="P-loop containing nucleotide triphosphate hydrolases"/>
    <property type="match status" value="1"/>
</dbReference>
<proteinExistence type="predicted"/>
<name>A0A2D2CY19_METT3</name>
<dbReference type="Proteomes" id="UP000230709">
    <property type="component" value="Chromosome"/>
</dbReference>
<dbReference type="RefSeq" id="WP_003611323.1">
    <property type="nucleotide sequence ID" value="NZ_ADVE02000001.1"/>
</dbReference>
<gene>
    <name evidence="1" type="ORF">CQW49_06670</name>
</gene>
<evidence type="ECO:0000313" key="1">
    <source>
        <dbReference type="EMBL" id="ATQ67606.1"/>
    </source>
</evidence>
<dbReference type="STRING" id="595536.GCA_000178815_03823"/>
<dbReference type="EMBL" id="CP023737">
    <property type="protein sequence ID" value="ATQ67606.1"/>
    <property type="molecule type" value="Genomic_DNA"/>
</dbReference>
<organism evidence="1 2">
    <name type="scientific">Methylosinus trichosporium (strain ATCC 35070 / NCIMB 11131 / UNIQEM 75 / OB3b)</name>
    <dbReference type="NCBI Taxonomy" id="595536"/>
    <lineage>
        <taxon>Bacteria</taxon>
        <taxon>Pseudomonadati</taxon>
        <taxon>Pseudomonadota</taxon>
        <taxon>Alphaproteobacteria</taxon>
        <taxon>Hyphomicrobiales</taxon>
        <taxon>Methylocystaceae</taxon>
        <taxon>Methylosinus</taxon>
    </lineage>
</organism>
<accession>A0A2D2CY19</accession>
<sequence>MRRLFGFGQIIASEAPVPGARDWVGDEATAPGVVIFCDVAAEDAFAAPAGFSREGDALRLAVPGIASYLCSASAIEVTPSAHAKTEEIGERLIAGALPASLWMQGRLVLHAAAVCARPGGPALGILGRSGAGKSTLAAALVADGAALLADDSIAIIPGSGAATVCGLPGGLFLREGSQARRFHPLAADRMIDAARLGALIVLDDAVDEEPMRLSQRKALEVLLAHRHRPNAPALMGLQAAALLHSVEVARSVPVYAWGRRNVMMDRAGRAERLARASIDERIEL</sequence>
<dbReference type="SUPFAM" id="SSF53795">
    <property type="entry name" value="PEP carboxykinase-like"/>
    <property type="match status" value="1"/>
</dbReference>
<dbReference type="KEGG" id="mtw:CQW49_06670"/>
<evidence type="ECO:0008006" key="3">
    <source>
        <dbReference type="Google" id="ProtNLM"/>
    </source>
</evidence>
<keyword evidence="2" id="KW-1185">Reference proteome</keyword>
<protein>
    <recommendedName>
        <fullName evidence="3">Serine kinase</fullName>
    </recommendedName>
</protein>
<evidence type="ECO:0000313" key="2">
    <source>
        <dbReference type="Proteomes" id="UP000230709"/>
    </source>
</evidence>
<dbReference type="InterPro" id="IPR027417">
    <property type="entry name" value="P-loop_NTPase"/>
</dbReference>
<reference evidence="2" key="1">
    <citation type="submission" date="2017-10" db="EMBL/GenBank/DDBJ databases">
        <title>Completed PacBio SMRT sequence of Methylosinus trichosporium OB3b reveals presence of a third large plasmid.</title>
        <authorList>
            <person name="Charles T.C."/>
            <person name="Lynch M.D.J."/>
            <person name="Heil J.R."/>
            <person name="Cheng J."/>
        </authorList>
    </citation>
    <scope>NUCLEOTIDE SEQUENCE [LARGE SCALE GENOMIC DNA]</scope>
    <source>
        <strain evidence="2">OB3b</strain>
    </source>
</reference>